<proteinExistence type="predicted"/>
<comment type="caution">
    <text evidence="4">The sequence shown here is derived from an EMBL/GenBank/DDBJ whole genome shotgun (WGS) entry which is preliminary data.</text>
</comment>
<gene>
    <name evidence="4" type="ORF">NE237_021389</name>
</gene>
<dbReference type="AlphaFoldDB" id="A0A9Q0HD59"/>
<keyword evidence="1" id="KW-0175">Coiled coil</keyword>
<evidence type="ECO:0000313" key="5">
    <source>
        <dbReference type="Proteomes" id="UP001141806"/>
    </source>
</evidence>
<dbReference type="PANTHER" id="PTHR36764">
    <property type="entry name" value="TRNA (ILE)-LYSIDINE SYNTHASE"/>
    <property type="match status" value="1"/>
</dbReference>
<feature type="region of interest" description="Disordered" evidence="2">
    <location>
        <begin position="262"/>
        <end position="415"/>
    </location>
</feature>
<dbReference type="PANTHER" id="PTHR36764:SF1">
    <property type="entry name" value="TRNA (ILE)-LYSIDINE SYNTHASE"/>
    <property type="match status" value="1"/>
</dbReference>
<keyword evidence="3" id="KW-0472">Membrane</keyword>
<feature type="transmembrane region" description="Helical" evidence="3">
    <location>
        <begin position="469"/>
        <end position="486"/>
    </location>
</feature>
<feature type="compositionally biased region" description="Polar residues" evidence="2">
    <location>
        <begin position="90"/>
        <end position="113"/>
    </location>
</feature>
<protein>
    <submittedName>
        <fullName evidence="4">Uncharacterized protein</fullName>
    </submittedName>
</protein>
<evidence type="ECO:0000256" key="3">
    <source>
        <dbReference type="SAM" id="Phobius"/>
    </source>
</evidence>
<reference evidence="4" key="1">
    <citation type="journal article" date="2023" name="Plant J.">
        <title>The genome of the king protea, Protea cynaroides.</title>
        <authorList>
            <person name="Chang J."/>
            <person name="Duong T.A."/>
            <person name="Schoeman C."/>
            <person name="Ma X."/>
            <person name="Roodt D."/>
            <person name="Barker N."/>
            <person name="Li Z."/>
            <person name="Van de Peer Y."/>
            <person name="Mizrachi E."/>
        </authorList>
    </citation>
    <scope>NUCLEOTIDE SEQUENCE</scope>
    <source>
        <tissue evidence="4">Young leaves</tissue>
    </source>
</reference>
<name>A0A9Q0HD59_9MAGN</name>
<keyword evidence="5" id="KW-1185">Reference proteome</keyword>
<accession>A0A9Q0HD59</accession>
<dbReference type="Proteomes" id="UP001141806">
    <property type="component" value="Unassembled WGS sequence"/>
</dbReference>
<feature type="compositionally biased region" description="Basic and acidic residues" evidence="2">
    <location>
        <begin position="120"/>
        <end position="138"/>
    </location>
</feature>
<feature type="coiled-coil region" evidence="1">
    <location>
        <begin position="187"/>
        <end position="231"/>
    </location>
</feature>
<dbReference type="GO" id="GO:0009507">
    <property type="term" value="C:chloroplast"/>
    <property type="evidence" value="ECO:0007669"/>
    <property type="project" value="TreeGrafter"/>
</dbReference>
<dbReference type="EMBL" id="JAMYWD010000009">
    <property type="protein sequence ID" value="KAJ4961479.1"/>
    <property type="molecule type" value="Genomic_DNA"/>
</dbReference>
<organism evidence="4 5">
    <name type="scientific">Protea cynaroides</name>
    <dbReference type="NCBI Taxonomy" id="273540"/>
    <lineage>
        <taxon>Eukaryota</taxon>
        <taxon>Viridiplantae</taxon>
        <taxon>Streptophyta</taxon>
        <taxon>Embryophyta</taxon>
        <taxon>Tracheophyta</taxon>
        <taxon>Spermatophyta</taxon>
        <taxon>Magnoliopsida</taxon>
        <taxon>Proteales</taxon>
        <taxon>Proteaceae</taxon>
        <taxon>Protea</taxon>
    </lineage>
</organism>
<evidence type="ECO:0000256" key="1">
    <source>
        <dbReference type="SAM" id="Coils"/>
    </source>
</evidence>
<dbReference type="OrthoDB" id="1922268at2759"/>
<evidence type="ECO:0000256" key="2">
    <source>
        <dbReference type="SAM" id="MobiDB-lite"/>
    </source>
</evidence>
<keyword evidence="3" id="KW-0812">Transmembrane</keyword>
<feature type="compositionally biased region" description="Polar residues" evidence="2">
    <location>
        <begin position="350"/>
        <end position="365"/>
    </location>
</feature>
<feature type="region of interest" description="Disordered" evidence="2">
    <location>
        <begin position="59"/>
        <end position="173"/>
    </location>
</feature>
<evidence type="ECO:0000313" key="4">
    <source>
        <dbReference type="EMBL" id="KAJ4961479.1"/>
    </source>
</evidence>
<sequence length="528" mass="57475">MVAISLYRGNLHRVPDVPRRWLTPAPRISLKDFRSLIRKRTKALSRLSAATGFVVDATTSSDAIPNPNPSPSPIHCSNPDSKQQEGVGDSSCSKQNHQSTETAQPQSHPTVVNCSDEPPSVEHARDQNGTDGDSRTEQTKVASDSIPFPARKSTVPDAPACTSKASQEKKPVSSAQLTVEVNGLDAVSDKERRKSELQEKLQILTEKKHNLVQMLKQIQNAEEEMKKRNSIQASIARPSGPLQVEATAELGSVIRHATPRMSSEANFGGDLEGEAEDISNHSTQSRHLHRMRSTSPSGASPLRRPLYSPLQHNPVLHNSRSSISVTGHTQPSTAPSMGVTASPSRFAPTGHQSHSANLPTVSVSGTHYVASSPSPAGSGALISLGSPSTSRPPRKEVGTKGSSLTAPARRGESKTRLLYADQLKKRKKWQLPEQTPSPQAGEVKRKLCRRQRTSLPLLEEEKNKMEKKVYLFLIVGIFFWFVVSICRGGRRRSDKEASAVVVEATAVTTTVGGVEKDKKSYLSHYPVY</sequence>
<feature type="compositionally biased region" description="Polar residues" evidence="2">
    <location>
        <begin position="316"/>
        <end position="343"/>
    </location>
</feature>
<keyword evidence="3" id="KW-1133">Transmembrane helix</keyword>
<feature type="compositionally biased region" description="Low complexity" evidence="2">
    <location>
        <begin position="370"/>
        <end position="380"/>
    </location>
</feature>